<evidence type="ECO:0000256" key="3">
    <source>
        <dbReference type="PIRSR" id="PIRSR000390-1"/>
    </source>
</evidence>
<reference evidence="6 7" key="1">
    <citation type="journal article" date="2015" name="Genome Announc.">
        <title>Genomes of Geoalkalibacter ferrihydriticus Z-0531T and Geoalkalibacter subterraneus Red1T, Two Haloalkaliphilic Metal-Reducing Deltaproteobacteria.</title>
        <authorList>
            <person name="Badalamenti J.P."/>
            <person name="Krajmalnik-Brown R."/>
            <person name="Torres C.I."/>
            <person name="Bond D.R."/>
        </authorList>
    </citation>
    <scope>NUCLEOTIDE SEQUENCE [LARGE SCALE GENOMIC DNA]</scope>
    <source>
        <strain evidence="6 7">Red1</strain>
    </source>
</reference>
<dbReference type="STRING" id="483547.GSUB_10435"/>
<sequence length="365" mass="40187">MNIPMVDLKKQYENLKTEIDQAIQGVLASTQFILGPNVQALEQEAAAHLGAEFAVSCASGTDALQLALRAAGIGEGDEVITSPFTFIATAEAIAYVGARPVFVDVDPKTFNLEPELIEKAITNRTAAILPVHLFGQPADLAPMVEICNRHGLKLIEDCAQSFGAAYGDKMTGAIGLAGCHSFFPSKNLGCYGDGGMVTTNDANVAEELKVLRNHGSRQRYHHSVIGFNSRLDEMQAAILRIKLARIEEFNRLRRRNAHLYNECLRDLPVTTPFEDGKGVHVYHQYTILVEQRDQVQKALTEAGIACAIYYPIPLHRQEVFRDEFAQLDCPVSERLAQQVLSLPMYPELSEDQIKYICSVIGDALA</sequence>
<dbReference type="GO" id="GO:0000271">
    <property type="term" value="P:polysaccharide biosynthetic process"/>
    <property type="evidence" value="ECO:0007669"/>
    <property type="project" value="TreeGrafter"/>
</dbReference>
<protein>
    <submittedName>
        <fullName evidence="6">Erythromycin biosynthesis sensory transduction protein eryC1</fullName>
    </submittedName>
</protein>
<evidence type="ECO:0000313" key="7">
    <source>
        <dbReference type="Proteomes" id="UP000035036"/>
    </source>
</evidence>
<dbReference type="SUPFAM" id="SSF53383">
    <property type="entry name" value="PLP-dependent transferases"/>
    <property type="match status" value="1"/>
</dbReference>
<dbReference type="InterPro" id="IPR000653">
    <property type="entry name" value="DegT/StrS_aminotransferase"/>
</dbReference>
<dbReference type="FunFam" id="3.40.640.10:FF:000089">
    <property type="entry name" value="Aminotransferase, DegT/DnrJ/EryC1/StrS family"/>
    <property type="match status" value="1"/>
</dbReference>
<dbReference type="GO" id="GO:0008483">
    <property type="term" value="F:transaminase activity"/>
    <property type="evidence" value="ECO:0007669"/>
    <property type="project" value="TreeGrafter"/>
</dbReference>
<comment type="similarity">
    <text evidence="2 5">Belongs to the DegT/DnrJ/EryC1 family.</text>
</comment>
<evidence type="ECO:0000313" key="6">
    <source>
        <dbReference type="EMBL" id="AJF06889.1"/>
    </source>
</evidence>
<evidence type="ECO:0000256" key="1">
    <source>
        <dbReference type="ARBA" id="ARBA00022898"/>
    </source>
</evidence>
<evidence type="ECO:0000256" key="2">
    <source>
        <dbReference type="ARBA" id="ARBA00037999"/>
    </source>
</evidence>
<dbReference type="CDD" id="cd00616">
    <property type="entry name" value="AHBA_syn"/>
    <property type="match status" value="1"/>
</dbReference>
<dbReference type="KEGG" id="gsb:GSUB_10435"/>
<feature type="active site" description="Proton acceptor" evidence="3">
    <location>
        <position position="186"/>
    </location>
</feature>
<dbReference type="RefSeq" id="WP_040200706.1">
    <property type="nucleotide sequence ID" value="NZ_CP010311.1"/>
</dbReference>
<dbReference type="PANTHER" id="PTHR30244:SF42">
    <property type="entry name" value="UDP-2-ACETAMIDO-2-DEOXY-3-OXO-D-GLUCURONATE AMINOTRANSFERASE"/>
    <property type="match status" value="1"/>
</dbReference>
<dbReference type="AlphaFoldDB" id="A0A0B5FQF4"/>
<feature type="modified residue" description="N6-(pyridoxal phosphate)lysine" evidence="4">
    <location>
        <position position="186"/>
    </location>
</feature>
<gene>
    <name evidence="6" type="ORF">GSUB_10435</name>
</gene>
<dbReference type="Gene3D" id="3.40.640.10">
    <property type="entry name" value="Type I PLP-dependent aspartate aminotransferase-like (Major domain)"/>
    <property type="match status" value="1"/>
</dbReference>
<proteinExistence type="inferred from homology"/>
<evidence type="ECO:0000256" key="5">
    <source>
        <dbReference type="RuleBase" id="RU004508"/>
    </source>
</evidence>
<dbReference type="Gene3D" id="3.90.1150.10">
    <property type="entry name" value="Aspartate Aminotransferase, domain 1"/>
    <property type="match status" value="1"/>
</dbReference>
<dbReference type="Proteomes" id="UP000035036">
    <property type="component" value="Chromosome"/>
</dbReference>
<dbReference type="InterPro" id="IPR015424">
    <property type="entry name" value="PyrdxlP-dep_Trfase"/>
</dbReference>
<organism evidence="6 7">
    <name type="scientific">Geoalkalibacter subterraneus</name>
    <dbReference type="NCBI Taxonomy" id="483547"/>
    <lineage>
        <taxon>Bacteria</taxon>
        <taxon>Pseudomonadati</taxon>
        <taxon>Thermodesulfobacteriota</taxon>
        <taxon>Desulfuromonadia</taxon>
        <taxon>Desulfuromonadales</taxon>
        <taxon>Geoalkalibacteraceae</taxon>
        <taxon>Geoalkalibacter</taxon>
    </lineage>
</organism>
<accession>A0A0B5FQF4</accession>
<dbReference type="HOGENOM" id="CLU_033332_7_2_7"/>
<dbReference type="OrthoDB" id="9810913at2"/>
<dbReference type="EMBL" id="CP010311">
    <property type="protein sequence ID" value="AJF06889.1"/>
    <property type="molecule type" value="Genomic_DNA"/>
</dbReference>
<dbReference type="PANTHER" id="PTHR30244">
    <property type="entry name" value="TRANSAMINASE"/>
    <property type="match status" value="1"/>
</dbReference>
<dbReference type="InterPro" id="IPR015422">
    <property type="entry name" value="PyrdxlP-dep_Trfase_small"/>
</dbReference>
<name>A0A0B5FQF4_9BACT</name>
<keyword evidence="7" id="KW-1185">Reference proteome</keyword>
<evidence type="ECO:0000256" key="4">
    <source>
        <dbReference type="PIRSR" id="PIRSR000390-2"/>
    </source>
</evidence>
<dbReference type="Pfam" id="PF01041">
    <property type="entry name" value="DegT_DnrJ_EryC1"/>
    <property type="match status" value="1"/>
</dbReference>
<dbReference type="InterPro" id="IPR015421">
    <property type="entry name" value="PyrdxlP-dep_Trfase_major"/>
</dbReference>
<keyword evidence="1 4" id="KW-0663">Pyridoxal phosphate</keyword>
<dbReference type="PIRSF" id="PIRSF000390">
    <property type="entry name" value="PLP_StrS"/>
    <property type="match status" value="1"/>
</dbReference>
<dbReference type="GO" id="GO:0030170">
    <property type="term" value="F:pyridoxal phosphate binding"/>
    <property type="evidence" value="ECO:0007669"/>
    <property type="project" value="UniProtKB-ARBA"/>
</dbReference>